<organism evidence="2 3">
    <name type="scientific">Oedothorax gibbosus</name>
    <dbReference type="NCBI Taxonomy" id="931172"/>
    <lineage>
        <taxon>Eukaryota</taxon>
        <taxon>Metazoa</taxon>
        <taxon>Ecdysozoa</taxon>
        <taxon>Arthropoda</taxon>
        <taxon>Chelicerata</taxon>
        <taxon>Arachnida</taxon>
        <taxon>Araneae</taxon>
        <taxon>Araneomorphae</taxon>
        <taxon>Entelegynae</taxon>
        <taxon>Araneoidea</taxon>
        <taxon>Linyphiidae</taxon>
        <taxon>Erigoninae</taxon>
        <taxon>Oedothorax</taxon>
    </lineage>
</organism>
<keyword evidence="3" id="KW-1185">Reference proteome</keyword>
<protein>
    <submittedName>
        <fullName evidence="2">Uncharacterized protein</fullName>
    </submittedName>
</protein>
<comment type="caution">
    <text evidence="2">The sequence shown here is derived from an EMBL/GenBank/DDBJ whole genome shotgun (WGS) entry which is preliminary data.</text>
</comment>
<dbReference type="Proteomes" id="UP000827092">
    <property type="component" value="Unassembled WGS sequence"/>
</dbReference>
<feature type="compositionally biased region" description="Basic and acidic residues" evidence="1">
    <location>
        <begin position="131"/>
        <end position="152"/>
    </location>
</feature>
<dbReference type="EMBL" id="JAFNEN010000006">
    <property type="protein sequence ID" value="KAG8201395.1"/>
    <property type="molecule type" value="Genomic_DNA"/>
</dbReference>
<feature type="region of interest" description="Disordered" evidence="1">
    <location>
        <begin position="252"/>
        <end position="326"/>
    </location>
</feature>
<feature type="compositionally biased region" description="Basic and acidic residues" evidence="1">
    <location>
        <begin position="270"/>
        <end position="282"/>
    </location>
</feature>
<evidence type="ECO:0000313" key="3">
    <source>
        <dbReference type="Proteomes" id="UP000827092"/>
    </source>
</evidence>
<sequence>MDKYFSVPRKKIRKPCHSFSELIIYLLSPLDRDGIDKCLPPPLQANGPVLSCLSGSRLLPIFRHCIPRDGNCSLAGAAANMKLIRWVEVHIGRRKHKREDGSLAPPTRKSEATPPDTPRLTIRTSLLESPAARRLESPRRLMESPRRLESPRARTRIRTNPWLPSPRSSDRWRAASVGSESSESICGFGSQSSGLWEGDPCSRSTPRLPRVSLEPRAGGAFYDEDTPYCPATYCRPIPRSAWVDFRELQRSDKVDQDEAGESSDEAYSEDYVHKELSLDVRRTAKPPESPQADSACGSGSDNSSSCSTTPVSEEGGPSPSVQEEQLQDKVARLQRARRTVDRRLQEARQEELQRREEQLLLQRELVQFRRLFLMQTLAELRHQLERKRLEGE</sequence>
<accession>A0AAV6VZC0</accession>
<name>A0AAV6VZC0_9ARAC</name>
<gene>
    <name evidence="2" type="ORF">JTE90_016868</name>
</gene>
<dbReference type="AlphaFoldDB" id="A0AAV6VZC0"/>
<feature type="compositionally biased region" description="Acidic residues" evidence="1">
    <location>
        <begin position="257"/>
        <end position="268"/>
    </location>
</feature>
<proteinExistence type="predicted"/>
<feature type="region of interest" description="Disordered" evidence="1">
    <location>
        <begin position="95"/>
        <end position="152"/>
    </location>
</feature>
<evidence type="ECO:0000256" key="1">
    <source>
        <dbReference type="SAM" id="MobiDB-lite"/>
    </source>
</evidence>
<reference evidence="2 3" key="1">
    <citation type="journal article" date="2022" name="Nat. Ecol. Evol.">
        <title>A masculinizing supergene underlies an exaggerated male reproductive morph in a spider.</title>
        <authorList>
            <person name="Hendrickx F."/>
            <person name="De Corte Z."/>
            <person name="Sonet G."/>
            <person name="Van Belleghem S.M."/>
            <person name="Kostlbacher S."/>
            <person name="Vangestel C."/>
        </authorList>
    </citation>
    <scope>NUCLEOTIDE SEQUENCE [LARGE SCALE GENOMIC DNA]</scope>
    <source>
        <strain evidence="2">W744_W776</strain>
    </source>
</reference>
<feature type="compositionally biased region" description="Low complexity" evidence="1">
    <location>
        <begin position="292"/>
        <end position="307"/>
    </location>
</feature>
<evidence type="ECO:0000313" key="2">
    <source>
        <dbReference type="EMBL" id="KAG8201395.1"/>
    </source>
</evidence>